<evidence type="ECO:0000259" key="1">
    <source>
        <dbReference type="Pfam" id="PF04851"/>
    </source>
</evidence>
<dbReference type="EMBL" id="FZPH01000025">
    <property type="protein sequence ID" value="SNT65661.1"/>
    <property type="molecule type" value="Genomic_DNA"/>
</dbReference>
<dbReference type="GO" id="GO:0016787">
    <property type="term" value="F:hydrolase activity"/>
    <property type="evidence" value="ECO:0007669"/>
    <property type="project" value="InterPro"/>
</dbReference>
<dbReference type="GO" id="GO:0003677">
    <property type="term" value="F:DNA binding"/>
    <property type="evidence" value="ECO:0007669"/>
    <property type="project" value="InterPro"/>
</dbReference>
<dbReference type="OrthoDB" id="9776021at2"/>
<accession>A0A239PF67</accession>
<reference evidence="2 3" key="1">
    <citation type="submission" date="2017-06" db="EMBL/GenBank/DDBJ databases">
        <authorList>
            <person name="Kim H.J."/>
            <person name="Triplett B.A."/>
        </authorList>
    </citation>
    <scope>NUCLEOTIDE SEQUENCE [LARGE SCALE GENOMIC DNA]</scope>
    <source>
        <strain evidence="2 3">CGMCC 4.5593</strain>
    </source>
</reference>
<gene>
    <name evidence="2" type="ORF">SAMN05421812_1254</name>
</gene>
<protein>
    <recommendedName>
        <fullName evidence="1">Helicase/UvrB N-terminal domain-containing protein</fullName>
    </recommendedName>
</protein>
<dbReference type="Gene3D" id="3.40.50.300">
    <property type="entry name" value="P-loop containing nucleotide triphosphate hydrolases"/>
    <property type="match status" value="1"/>
</dbReference>
<feature type="domain" description="Helicase/UvrB N-terminal" evidence="1">
    <location>
        <begin position="7"/>
        <end position="68"/>
    </location>
</feature>
<dbReference type="GO" id="GO:0005524">
    <property type="term" value="F:ATP binding"/>
    <property type="evidence" value="ECO:0007669"/>
    <property type="project" value="InterPro"/>
</dbReference>
<dbReference type="InterPro" id="IPR027417">
    <property type="entry name" value="P-loop_NTPase"/>
</dbReference>
<name>A0A239PF67_9ACTN</name>
<keyword evidence="3" id="KW-1185">Reference proteome</keyword>
<dbReference type="Pfam" id="PF04851">
    <property type="entry name" value="ResIII"/>
    <property type="match status" value="1"/>
</dbReference>
<organism evidence="2 3">
    <name type="scientific">Asanoa hainanensis</name>
    <dbReference type="NCBI Taxonomy" id="560556"/>
    <lineage>
        <taxon>Bacteria</taxon>
        <taxon>Bacillati</taxon>
        <taxon>Actinomycetota</taxon>
        <taxon>Actinomycetes</taxon>
        <taxon>Micromonosporales</taxon>
        <taxon>Micromonosporaceae</taxon>
        <taxon>Asanoa</taxon>
    </lineage>
</organism>
<dbReference type="RefSeq" id="WP_089255344.1">
    <property type="nucleotide sequence ID" value="NZ_FZPH01000025.1"/>
</dbReference>
<dbReference type="InterPro" id="IPR006935">
    <property type="entry name" value="Helicase/UvrB_N"/>
</dbReference>
<dbReference type="Proteomes" id="UP000198362">
    <property type="component" value="Unassembled WGS sequence"/>
</dbReference>
<proteinExistence type="predicted"/>
<dbReference type="AlphaFoldDB" id="A0A239PF67"/>
<evidence type="ECO:0000313" key="2">
    <source>
        <dbReference type="EMBL" id="SNT65661.1"/>
    </source>
</evidence>
<evidence type="ECO:0000313" key="3">
    <source>
        <dbReference type="Proteomes" id="UP000198362"/>
    </source>
</evidence>
<sequence length="71" mass="7387">MPAQPTPDSDQVAALAALQRALAVHDRTQLVMACGTGKTLVARWHAQAADAQQVLVFLPSLALVAQTLAAP</sequence>
<dbReference type="SUPFAM" id="SSF52540">
    <property type="entry name" value="P-loop containing nucleoside triphosphate hydrolases"/>
    <property type="match status" value="1"/>
</dbReference>